<feature type="compositionally biased region" description="Basic residues" evidence="1">
    <location>
        <begin position="11"/>
        <end position="24"/>
    </location>
</feature>
<evidence type="ECO:0000313" key="2">
    <source>
        <dbReference type="EMBL" id="SVD39225.1"/>
    </source>
</evidence>
<feature type="non-terminal residue" evidence="2">
    <location>
        <position position="24"/>
    </location>
</feature>
<evidence type="ECO:0000256" key="1">
    <source>
        <dbReference type="SAM" id="MobiDB-lite"/>
    </source>
</evidence>
<feature type="region of interest" description="Disordered" evidence="1">
    <location>
        <begin position="1"/>
        <end position="24"/>
    </location>
</feature>
<protein>
    <submittedName>
        <fullName evidence="2">Uncharacterized protein</fullName>
    </submittedName>
</protein>
<accession>A0A382UZN2</accession>
<feature type="compositionally biased region" description="Basic and acidic residues" evidence="1">
    <location>
        <begin position="1"/>
        <end position="10"/>
    </location>
</feature>
<proteinExistence type="predicted"/>
<gene>
    <name evidence="2" type="ORF">METZ01_LOCUS392079</name>
</gene>
<name>A0A382UZN2_9ZZZZ</name>
<sequence length="24" mass="2913">MTEYEKGLKGREKKHHRPLYARQG</sequence>
<dbReference type="AlphaFoldDB" id="A0A382UZN2"/>
<reference evidence="2" key="1">
    <citation type="submission" date="2018-05" db="EMBL/GenBank/DDBJ databases">
        <authorList>
            <person name="Lanie J.A."/>
            <person name="Ng W.-L."/>
            <person name="Kazmierczak K.M."/>
            <person name="Andrzejewski T.M."/>
            <person name="Davidsen T.M."/>
            <person name="Wayne K.J."/>
            <person name="Tettelin H."/>
            <person name="Glass J.I."/>
            <person name="Rusch D."/>
            <person name="Podicherti R."/>
            <person name="Tsui H.-C.T."/>
            <person name="Winkler M.E."/>
        </authorList>
    </citation>
    <scope>NUCLEOTIDE SEQUENCE</scope>
</reference>
<dbReference type="EMBL" id="UINC01147731">
    <property type="protein sequence ID" value="SVD39225.1"/>
    <property type="molecule type" value="Genomic_DNA"/>
</dbReference>
<organism evidence="2">
    <name type="scientific">marine metagenome</name>
    <dbReference type="NCBI Taxonomy" id="408172"/>
    <lineage>
        <taxon>unclassified sequences</taxon>
        <taxon>metagenomes</taxon>
        <taxon>ecological metagenomes</taxon>
    </lineage>
</organism>